<accession>A0AAV7QRP4</accession>
<dbReference type="Proteomes" id="UP001066276">
    <property type="component" value="Chromosome 6"/>
</dbReference>
<dbReference type="AlphaFoldDB" id="A0AAV7QRP4"/>
<dbReference type="EMBL" id="JANPWB010000010">
    <property type="protein sequence ID" value="KAJ1141028.1"/>
    <property type="molecule type" value="Genomic_DNA"/>
</dbReference>
<protein>
    <submittedName>
        <fullName evidence="1">Uncharacterized protein</fullName>
    </submittedName>
</protein>
<keyword evidence="2" id="KW-1185">Reference proteome</keyword>
<evidence type="ECO:0000313" key="2">
    <source>
        <dbReference type="Proteomes" id="UP001066276"/>
    </source>
</evidence>
<gene>
    <name evidence="1" type="ORF">NDU88_007365</name>
</gene>
<evidence type="ECO:0000313" key="1">
    <source>
        <dbReference type="EMBL" id="KAJ1141028.1"/>
    </source>
</evidence>
<organism evidence="1 2">
    <name type="scientific">Pleurodeles waltl</name>
    <name type="common">Iberian ribbed newt</name>
    <dbReference type="NCBI Taxonomy" id="8319"/>
    <lineage>
        <taxon>Eukaryota</taxon>
        <taxon>Metazoa</taxon>
        <taxon>Chordata</taxon>
        <taxon>Craniata</taxon>
        <taxon>Vertebrata</taxon>
        <taxon>Euteleostomi</taxon>
        <taxon>Amphibia</taxon>
        <taxon>Batrachia</taxon>
        <taxon>Caudata</taxon>
        <taxon>Salamandroidea</taxon>
        <taxon>Salamandridae</taxon>
        <taxon>Pleurodelinae</taxon>
        <taxon>Pleurodeles</taxon>
    </lineage>
</organism>
<proteinExistence type="predicted"/>
<reference evidence="1" key="1">
    <citation type="journal article" date="2022" name="bioRxiv">
        <title>Sequencing and chromosome-scale assembly of the giantPleurodeles waltlgenome.</title>
        <authorList>
            <person name="Brown T."/>
            <person name="Elewa A."/>
            <person name="Iarovenko S."/>
            <person name="Subramanian E."/>
            <person name="Araus A.J."/>
            <person name="Petzold A."/>
            <person name="Susuki M."/>
            <person name="Suzuki K.-i.T."/>
            <person name="Hayashi T."/>
            <person name="Toyoda A."/>
            <person name="Oliveira C."/>
            <person name="Osipova E."/>
            <person name="Leigh N.D."/>
            <person name="Simon A."/>
            <person name="Yun M.H."/>
        </authorList>
    </citation>
    <scope>NUCLEOTIDE SEQUENCE</scope>
    <source>
        <strain evidence="1">20211129_DDA</strain>
        <tissue evidence="1">Liver</tissue>
    </source>
</reference>
<name>A0AAV7QRP4_PLEWA</name>
<sequence>MEGGPTEEYPQGTSKTQAAVLVIWTEEDFRVTDIEEEATDTADRALQKEAGVLKEDGKTVNLEVKSEAQKREEEKP</sequence>
<comment type="caution">
    <text evidence="1">The sequence shown here is derived from an EMBL/GenBank/DDBJ whole genome shotgun (WGS) entry which is preliminary data.</text>
</comment>